<name>A0ABV1L4D1_9BACL</name>
<evidence type="ECO:0000313" key="5">
    <source>
        <dbReference type="EMBL" id="MEQ4487116.1"/>
    </source>
</evidence>
<keyword evidence="6" id="KW-1185">Reference proteome</keyword>
<feature type="domain" description="LamG-like jellyroll fold" evidence="4">
    <location>
        <begin position="856"/>
        <end position="992"/>
    </location>
</feature>
<keyword evidence="3" id="KW-0812">Transmembrane</keyword>
<keyword evidence="3" id="KW-0472">Membrane</keyword>
<dbReference type="Gene3D" id="3.20.20.80">
    <property type="entry name" value="Glycosidases"/>
    <property type="match status" value="1"/>
</dbReference>
<dbReference type="EMBL" id="JASKHM010000029">
    <property type="protein sequence ID" value="MEQ4487116.1"/>
    <property type="molecule type" value="Genomic_DNA"/>
</dbReference>
<evidence type="ECO:0000259" key="4">
    <source>
        <dbReference type="SMART" id="SM00560"/>
    </source>
</evidence>
<dbReference type="RefSeq" id="WP_232190153.1">
    <property type="nucleotide sequence ID" value="NZ_JAIOAP010000028.1"/>
</dbReference>
<evidence type="ECO:0000313" key="6">
    <source>
        <dbReference type="Proteomes" id="UP001493487"/>
    </source>
</evidence>
<keyword evidence="3" id="KW-1133">Transmembrane helix</keyword>
<dbReference type="InterPro" id="IPR006558">
    <property type="entry name" value="LamG-like"/>
</dbReference>
<reference evidence="5 6" key="1">
    <citation type="journal article" date="2023" name="Genome Announc.">
        <title>Pan-Genome Analyses of the Genus Cohnella and Proposal of the Novel Species Cohnella silvisoli sp. nov., Isolated from Forest Soil.</title>
        <authorList>
            <person name="Wang C."/>
            <person name="Mao L."/>
            <person name="Bao G."/>
            <person name="Zhu H."/>
        </authorList>
    </citation>
    <scope>NUCLEOTIDE SEQUENCE [LARGE SCALE GENOMIC DNA]</scope>
    <source>
        <strain evidence="5 6">NL03-T5-1</strain>
    </source>
</reference>
<organism evidence="5 6">
    <name type="scientific">Cohnella silvisoli</name>
    <dbReference type="NCBI Taxonomy" id="2873699"/>
    <lineage>
        <taxon>Bacteria</taxon>
        <taxon>Bacillati</taxon>
        <taxon>Bacillota</taxon>
        <taxon>Bacilli</taxon>
        <taxon>Bacillales</taxon>
        <taxon>Paenibacillaceae</taxon>
        <taxon>Cohnella</taxon>
    </lineage>
</organism>
<keyword evidence="1" id="KW-0732">Signal</keyword>
<dbReference type="Proteomes" id="UP001493487">
    <property type="component" value="Unassembled WGS sequence"/>
</dbReference>
<proteinExistence type="predicted"/>
<dbReference type="SMART" id="SM00560">
    <property type="entry name" value="LamGL"/>
    <property type="match status" value="4"/>
</dbReference>
<feature type="domain" description="LamG-like jellyroll fold" evidence="4">
    <location>
        <begin position="648"/>
        <end position="784"/>
    </location>
</feature>
<evidence type="ECO:0000256" key="1">
    <source>
        <dbReference type="ARBA" id="ARBA00022729"/>
    </source>
</evidence>
<accession>A0ABV1L4D1</accession>
<evidence type="ECO:0000256" key="2">
    <source>
        <dbReference type="ARBA" id="ARBA00023157"/>
    </source>
</evidence>
<dbReference type="Gene3D" id="2.60.120.200">
    <property type="match status" value="4"/>
</dbReference>
<dbReference type="Pfam" id="PF13385">
    <property type="entry name" value="Laminin_G_3"/>
    <property type="match status" value="4"/>
</dbReference>
<dbReference type="SUPFAM" id="SSF49899">
    <property type="entry name" value="Concanavalin A-like lectins/glucanases"/>
    <property type="match status" value="4"/>
</dbReference>
<feature type="domain" description="LamG-like jellyroll fold" evidence="4">
    <location>
        <begin position="1063"/>
        <end position="1198"/>
    </location>
</feature>
<dbReference type="PANTHER" id="PTHR42535:SF2">
    <property type="entry name" value="CHROMOSOME UNDETERMINED SCAFFOLD_146, WHOLE GENOME SHOTGUN SEQUENCE"/>
    <property type="match status" value="1"/>
</dbReference>
<feature type="domain" description="LamG-like jellyroll fold" evidence="4">
    <location>
        <begin position="435"/>
        <end position="575"/>
    </location>
</feature>
<feature type="transmembrane region" description="Helical" evidence="3">
    <location>
        <begin position="7"/>
        <end position="28"/>
    </location>
</feature>
<evidence type="ECO:0000256" key="3">
    <source>
        <dbReference type="SAM" id="Phobius"/>
    </source>
</evidence>
<sequence>MGFVTRTWIRMIIVSLGMTIAAFGWFVVSSHTAEASNPRNSKIGAIRWDGWTGELNTDPIGPYIGLQVERSLGPNQYHYRLPFYAQEVSYNTVRIDELSQTVMDQQIAYAKDAGIDYWAYVYYNDGGGLDSALQLHLASANQNDVKFSLIVSSFDKDHVVSLLKEPNYMTVLNGRPLVYFFYTESVTASHVQGFRDKVIAAGLPNPYIVAMGWTAAGVNDYANLIGADAVSAYFSTGWNGAAYSVWSEWERGSWDSWKATGKQVVPWVTIGSDVRPRIDNPGQWGGDLDPNGWGHIGTPTEIGNQLQAALNWNNTNAASTEANTALIYSWNEFDEGMGITPTLYNGAKLLNGIASVLGKGPLPEWNPPAALPQPSDSTLAGEWNFNGNTLNSVGIVNAVMRNGGSYGSGVSNQAAVLNGSNHIYLNDSKPLEGMSELTVSAWVKLSELPLQNYALLDKSDANGGSSYRIAIGPDGKGHFVVSTANNYWYTAGTKADFTTALQPGRWYHIAGTYNGSSVKVYVNGRLEGTGTQTISGAISKSMAPLALGNRTATTIDNLRGMVDEFRLYHRALTGTEMSALYSSYGYSVPNLVGQWRFEGNANDSAGNHDGTFVNGASSGTGWWQQGVVLDGVNDYVEITDGGGLDGMSEMTLSAWIRLNQLPAPNTYIVIGKEGSYRIVVNANGTGHVLIATGNNAAYTAGTTASFAQTLTAGKWYHITGTYDGTRVKVYIDGELAGTGSQNISGNVADFANSLTIGHQTYPNIAFFNGTVDELNLYNAALGADSVKALYRSYLKFPSTIGEWRLDGNANDSAGSNNGTAENGASFVVSKKDQGIVTDGSNDYVNIPDGAGLDGMNRMTVSTWVKLNQLPSTNYVIIGKEGAYRVVVNSSGTGHVQIATTNNSWYSTGTTAAFTTSITPGKWYHIVGTYDGNRVRVYVNGELQGTGTQAISGAVVNNASPLRFSDRPDLNTTQYAHGVTDDVKLYNEALTDSQIRTLYDSYNGLFIHPIYYLPFNFESTRIYNGADFVPGGVRGPALSLDGVNDYAEAMGDLFPFDAVNPALSTFTLAVWFKMDQLPANNYIVMGKENRWRIVIDSTGAGHVQIATANNGWYTAGTIANFTTQLSVNEWHQIVGTYDGSRVRVYVDGLYEGMGSQTISGNVLDSATTYGGFGYPASGVNYFDGLIDEAAIYKHALTDSEVYEYYHGYVSQ</sequence>
<protein>
    <recommendedName>
        <fullName evidence="4">LamG-like jellyroll fold domain-containing protein</fullName>
    </recommendedName>
</protein>
<keyword evidence="2" id="KW-1015">Disulfide bond</keyword>
<dbReference type="InterPro" id="IPR013320">
    <property type="entry name" value="ConA-like_dom_sf"/>
</dbReference>
<dbReference type="PANTHER" id="PTHR42535">
    <property type="entry name" value="OOKINETE PROTEIN, PUTATIVE-RELATED"/>
    <property type="match status" value="1"/>
</dbReference>
<comment type="caution">
    <text evidence="5">The sequence shown here is derived from an EMBL/GenBank/DDBJ whole genome shotgun (WGS) entry which is preliminary data.</text>
</comment>
<gene>
    <name evidence="5" type="ORF">QJS35_32540</name>
</gene>